<gene>
    <name evidence="3" type="ORF">R53529_LOCUS1907</name>
    <name evidence="2" type="ORF">R53530_LOCUS1789</name>
</gene>
<dbReference type="Proteomes" id="UP001154259">
    <property type="component" value="Unassembled WGS sequence"/>
</dbReference>
<name>A0A9W4XA77_9PROT</name>
<dbReference type="CDD" id="cd02199">
    <property type="entry name" value="YjgF_YER057c_UK114_like_1"/>
    <property type="match status" value="1"/>
</dbReference>
<accession>A0A9W4XA77</accession>
<comment type="caution">
    <text evidence="2">The sequence shown here is derived from an EMBL/GenBank/DDBJ whole genome shotgun (WGS) entry which is preliminary data.</text>
</comment>
<dbReference type="InterPro" id="IPR035959">
    <property type="entry name" value="RutC-like_sf"/>
</dbReference>
<reference evidence="2" key="1">
    <citation type="submission" date="2022-10" db="EMBL/GenBank/DDBJ databases">
        <authorList>
            <person name="Botero Cardona J."/>
        </authorList>
    </citation>
    <scope>NUCLEOTIDE SEQUENCE</scope>
    <source>
        <strain evidence="2">LMG 31819</strain>
        <strain evidence="3">R-53529</strain>
    </source>
</reference>
<dbReference type="Pfam" id="PF14588">
    <property type="entry name" value="YjgF_endoribonc"/>
    <property type="match status" value="1"/>
</dbReference>
<sequence length="153" mass="16108">MPTIQERLKALKIILPTPAAPVANYVPTVQTGNSLIISGQLPLVDGKLFATGLLGKDVDVDAGAKAAHFCMINILAQAQAALVDLEKIKRLVRLGGFVASVPEFTQQAVVMNGASDLAVEVLGDAGRHARSAFGVACLPMNACVEVEAWFELK</sequence>
<evidence type="ECO:0000259" key="1">
    <source>
        <dbReference type="Pfam" id="PF14588"/>
    </source>
</evidence>
<dbReference type="Proteomes" id="UP001154255">
    <property type="component" value="Unassembled WGS sequence"/>
</dbReference>
<evidence type="ECO:0000313" key="2">
    <source>
        <dbReference type="EMBL" id="CAI3950406.1"/>
    </source>
</evidence>
<dbReference type="EMBL" id="CAMXCM010000005">
    <property type="protein sequence ID" value="CAI3950406.1"/>
    <property type="molecule type" value="Genomic_DNA"/>
</dbReference>
<dbReference type="PANTHER" id="PTHR43760:SF1">
    <property type="entry name" value="ENDORIBONUCLEASE L-PSP_CHORISMATE MUTASE-LIKE DOMAIN-CONTAINING PROTEIN"/>
    <property type="match status" value="1"/>
</dbReference>
<dbReference type="SUPFAM" id="SSF55298">
    <property type="entry name" value="YjgF-like"/>
    <property type="match status" value="1"/>
</dbReference>
<protein>
    <submittedName>
        <fullName evidence="2 3">YjgF/YER057c/UK114 family (RidA)</fullName>
    </submittedName>
</protein>
<dbReference type="InterPro" id="IPR013813">
    <property type="entry name" value="Endoribo_LPSP/chorism_mut-like"/>
</dbReference>
<organism evidence="2 4">
    <name type="scientific">Commensalibacter communis</name>
    <dbReference type="NCBI Taxonomy" id="2972786"/>
    <lineage>
        <taxon>Bacteria</taxon>
        <taxon>Pseudomonadati</taxon>
        <taxon>Pseudomonadota</taxon>
        <taxon>Alphaproteobacteria</taxon>
        <taxon>Acetobacterales</taxon>
        <taxon>Acetobacteraceae</taxon>
    </lineage>
</organism>
<dbReference type="RefSeq" id="WP_271790331.1">
    <property type="nucleotide sequence ID" value="NZ_CAMXCJ010000006.1"/>
</dbReference>
<dbReference type="AlphaFoldDB" id="A0A9W4XA77"/>
<evidence type="ECO:0000313" key="5">
    <source>
        <dbReference type="Proteomes" id="UP001154259"/>
    </source>
</evidence>
<dbReference type="PANTHER" id="PTHR43760">
    <property type="entry name" value="ENDORIBONUCLEASE-RELATED"/>
    <property type="match status" value="1"/>
</dbReference>
<evidence type="ECO:0000313" key="3">
    <source>
        <dbReference type="EMBL" id="CAI3954493.1"/>
    </source>
</evidence>
<dbReference type="Gene3D" id="3.30.1330.40">
    <property type="entry name" value="RutC-like"/>
    <property type="match status" value="1"/>
</dbReference>
<keyword evidence="5" id="KW-1185">Reference proteome</keyword>
<feature type="domain" description="Endoribonuclease L-PSP/chorismate mutase-like" evidence="1">
    <location>
        <begin position="7"/>
        <end position="147"/>
    </location>
</feature>
<evidence type="ECO:0000313" key="4">
    <source>
        <dbReference type="Proteomes" id="UP001154255"/>
    </source>
</evidence>
<proteinExistence type="predicted"/>
<dbReference type="EMBL" id="CAMXCS010000006">
    <property type="protein sequence ID" value="CAI3954493.1"/>
    <property type="molecule type" value="Genomic_DNA"/>
</dbReference>